<evidence type="ECO:0000256" key="2">
    <source>
        <dbReference type="ARBA" id="ARBA00023125"/>
    </source>
</evidence>
<gene>
    <name evidence="6" type="ORF">SAMN05421757_10686</name>
</gene>
<keyword evidence="6" id="KW-0808">Transferase</keyword>
<proteinExistence type="predicted"/>
<keyword evidence="1" id="KW-0805">Transcription regulation</keyword>
<dbReference type="InterPro" id="IPR012318">
    <property type="entry name" value="HTH_CRP"/>
</dbReference>
<keyword evidence="2" id="KW-0238">DNA-binding</keyword>
<dbReference type="InterPro" id="IPR036390">
    <property type="entry name" value="WH_DNA-bd_sf"/>
</dbReference>
<dbReference type="GO" id="GO:0003677">
    <property type="term" value="F:DNA binding"/>
    <property type="evidence" value="ECO:0007669"/>
    <property type="project" value="UniProtKB-KW"/>
</dbReference>
<sequence length="232" mass="26097">MKESSLEFDRERAAEVLGTRGWLSERSPAFREQILETGRLMRFEDGQPLYHVDDEPEGLFGLVSGSVRIEIPGGLEEAIFVHQAEPGFWIGDLALFSKQKRLVGVTARGPIHVYFVPTDRLRAMLRSTPDFIEDFYALTHQNMALALRLLANISVGNAAQRIRLRLLHQDEQVADPGNWIRLSQDELAMLAAVSLPTLQRTLRRLADAGLIELGYGRIRILDREALRADAAP</sequence>
<dbReference type="Proteomes" id="UP000198426">
    <property type="component" value="Unassembled WGS sequence"/>
</dbReference>
<name>A0A239JV97_9RHOB</name>
<dbReference type="SMART" id="SM00419">
    <property type="entry name" value="HTH_CRP"/>
    <property type="match status" value="1"/>
</dbReference>
<feature type="domain" description="Cyclic nucleotide-binding" evidence="4">
    <location>
        <begin position="22"/>
        <end position="142"/>
    </location>
</feature>
<dbReference type="InterPro" id="IPR036388">
    <property type="entry name" value="WH-like_DNA-bd_sf"/>
</dbReference>
<keyword evidence="7" id="KW-1185">Reference proteome</keyword>
<evidence type="ECO:0000256" key="3">
    <source>
        <dbReference type="ARBA" id="ARBA00023163"/>
    </source>
</evidence>
<dbReference type="AlphaFoldDB" id="A0A239JV97"/>
<dbReference type="EMBL" id="FZOY01000006">
    <property type="protein sequence ID" value="SNT09690.1"/>
    <property type="molecule type" value="Genomic_DNA"/>
</dbReference>
<reference evidence="6 7" key="1">
    <citation type="submission" date="2017-06" db="EMBL/GenBank/DDBJ databases">
        <authorList>
            <person name="Kim H.J."/>
            <person name="Triplett B.A."/>
        </authorList>
    </citation>
    <scope>NUCLEOTIDE SEQUENCE [LARGE SCALE GENOMIC DNA]</scope>
    <source>
        <strain evidence="6 7">DSM 29339</strain>
    </source>
</reference>
<dbReference type="GO" id="GO:0006355">
    <property type="term" value="P:regulation of DNA-templated transcription"/>
    <property type="evidence" value="ECO:0007669"/>
    <property type="project" value="InterPro"/>
</dbReference>
<dbReference type="Gene3D" id="2.60.120.10">
    <property type="entry name" value="Jelly Rolls"/>
    <property type="match status" value="1"/>
</dbReference>
<dbReference type="RefSeq" id="WP_176442901.1">
    <property type="nucleotide sequence ID" value="NZ_FZOY01000006.1"/>
</dbReference>
<dbReference type="PROSITE" id="PS50042">
    <property type="entry name" value="CNMP_BINDING_3"/>
    <property type="match status" value="1"/>
</dbReference>
<accession>A0A239JV97</accession>
<keyword evidence="6" id="KW-0418">Kinase</keyword>
<dbReference type="Gene3D" id="1.10.10.10">
    <property type="entry name" value="Winged helix-like DNA-binding domain superfamily/Winged helix DNA-binding domain"/>
    <property type="match status" value="1"/>
</dbReference>
<dbReference type="Pfam" id="PF00027">
    <property type="entry name" value="cNMP_binding"/>
    <property type="match status" value="1"/>
</dbReference>
<dbReference type="InterPro" id="IPR018490">
    <property type="entry name" value="cNMP-bd_dom_sf"/>
</dbReference>
<protein>
    <submittedName>
        <fullName evidence="6">cAMP-binding domain of CRP or a regulatory subunit of cAMP-dependent protein kinases</fullName>
    </submittedName>
</protein>
<feature type="domain" description="HTH crp-type" evidence="5">
    <location>
        <begin position="156"/>
        <end position="224"/>
    </location>
</feature>
<keyword evidence="3" id="KW-0804">Transcription</keyword>
<dbReference type="InterPro" id="IPR014710">
    <property type="entry name" value="RmlC-like_jellyroll"/>
</dbReference>
<evidence type="ECO:0000313" key="7">
    <source>
        <dbReference type="Proteomes" id="UP000198426"/>
    </source>
</evidence>
<dbReference type="PROSITE" id="PS51063">
    <property type="entry name" value="HTH_CRP_2"/>
    <property type="match status" value="1"/>
</dbReference>
<evidence type="ECO:0000259" key="5">
    <source>
        <dbReference type="PROSITE" id="PS51063"/>
    </source>
</evidence>
<organism evidence="6 7">
    <name type="scientific">Tropicimonas sediminicola</name>
    <dbReference type="NCBI Taxonomy" id="1031541"/>
    <lineage>
        <taxon>Bacteria</taxon>
        <taxon>Pseudomonadati</taxon>
        <taxon>Pseudomonadota</taxon>
        <taxon>Alphaproteobacteria</taxon>
        <taxon>Rhodobacterales</taxon>
        <taxon>Roseobacteraceae</taxon>
        <taxon>Tropicimonas</taxon>
    </lineage>
</organism>
<evidence type="ECO:0000256" key="1">
    <source>
        <dbReference type="ARBA" id="ARBA00023015"/>
    </source>
</evidence>
<dbReference type="SUPFAM" id="SSF46785">
    <property type="entry name" value="Winged helix' DNA-binding domain"/>
    <property type="match status" value="1"/>
</dbReference>
<evidence type="ECO:0000313" key="6">
    <source>
        <dbReference type="EMBL" id="SNT09690.1"/>
    </source>
</evidence>
<dbReference type="InterPro" id="IPR000595">
    <property type="entry name" value="cNMP-bd_dom"/>
</dbReference>
<dbReference type="SUPFAM" id="SSF51206">
    <property type="entry name" value="cAMP-binding domain-like"/>
    <property type="match status" value="1"/>
</dbReference>
<dbReference type="GO" id="GO:0016301">
    <property type="term" value="F:kinase activity"/>
    <property type="evidence" value="ECO:0007669"/>
    <property type="project" value="UniProtKB-KW"/>
</dbReference>
<evidence type="ECO:0000259" key="4">
    <source>
        <dbReference type="PROSITE" id="PS50042"/>
    </source>
</evidence>
<dbReference type="CDD" id="cd00038">
    <property type="entry name" value="CAP_ED"/>
    <property type="match status" value="1"/>
</dbReference>
<dbReference type="Pfam" id="PF13545">
    <property type="entry name" value="HTH_Crp_2"/>
    <property type="match status" value="1"/>
</dbReference>